<name>A0A7E4ULK9_PANRE</name>
<reference evidence="3" key="2">
    <citation type="submission" date="2020-10" db="UniProtKB">
        <authorList>
            <consortium name="WormBaseParasite"/>
        </authorList>
    </citation>
    <scope>IDENTIFICATION</scope>
</reference>
<proteinExistence type="predicted"/>
<feature type="transmembrane region" description="Helical" evidence="1">
    <location>
        <begin position="40"/>
        <end position="63"/>
    </location>
</feature>
<keyword evidence="1" id="KW-1133">Transmembrane helix</keyword>
<protein>
    <submittedName>
        <fullName evidence="3">DUF2975 domain-containing protein</fullName>
    </submittedName>
</protein>
<accession>A0A7E4ULK9</accession>
<keyword evidence="1" id="KW-0812">Transmembrane</keyword>
<feature type="transmembrane region" description="Helical" evidence="1">
    <location>
        <begin position="15"/>
        <end position="34"/>
    </location>
</feature>
<feature type="transmembrane region" description="Helical" evidence="1">
    <location>
        <begin position="75"/>
        <end position="100"/>
    </location>
</feature>
<feature type="transmembrane region" description="Helical" evidence="1">
    <location>
        <begin position="112"/>
        <end position="136"/>
    </location>
</feature>
<dbReference type="WBParaSite" id="Pan_g10228.t1">
    <property type="protein sequence ID" value="Pan_g10228.t1"/>
    <property type="gene ID" value="Pan_g10228"/>
</dbReference>
<dbReference type="Proteomes" id="UP000492821">
    <property type="component" value="Unassembled WGS sequence"/>
</dbReference>
<sequence length="157" mass="17048">MSEPSALPSPVESELFYKALIVILDVAAIIGFGLAPSVQGVAVCLFIAILTLGLESSLVAVVANRWQHDVTSIEFFQYFGGAMVTWNQIEIIVSVFLATINFWSFVLLTRLSMIGLIAGYFFLPGVATALIIALLITDAITTRKLSTQLDADDYTQI</sequence>
<keyword evidence="1" id="KW-0472">Membrane</keyword>
<dbReference type="AlphaFoldDB" id="A0A7E4ULK9"/>
<evidence type="ECO:0000313" key="2">
    <source>
        <dbReference type="Proteomes" id="UP000492821"/>
    </source>
</evidence>
<evidence type="ECO:0000256" key="1">
    <source>
        <dbReference type="SAM" id="Phobius"/>
    </source>
</evidence>
<reference evidence="2" key="1">
    <citation type="journal article" date="2013" name="Genetics">
        <title>The draft genome and transcriptome of Panagrellus redivivus are shaped by the harsh demands of a free-living lifestyle.</title>
        <authorList>
            <person name="Srinivasan J."/>
            <person name="Dillman A.R."/>
            <person name="Macchietto M.G."/>
            <person name="Heikkinen L."/>
            <person name="Lakso M."/>
            <person name="Fracchia K.M."/>
            <person name="Antoshechkin I."/>
            <person name="Mortazavi A."/>
            <person name="Wong G."/>
            <person name="Sternberg P.W."/>
        </authorList>
    </citation>
    <scope>NUCLEOTIDE SEQUENCE [LARGE SCALE GENOMIC DNA]</scope>
    <source>
        <strain evidence="2">MT8872</strain>
    </source>
</reference>
<organism evidence="2 3">
    <name type="scientific">Panagrellus redivivus</name>
    <name type="common">Microworm</name>
    <dbReference type="NCBI Taxonomy" id="6233"/>
    <lineage>
        <taxon>Eukaryota</taxon>
        <taxon>Metazoa</taxon>
        <taxon>Ecdysozoa</taxon>
        <taxon>Nematoda</taxon>
        <taxon>Chromadorea</taxon>
        <taxon>Rhabditida</taxon>
        <taxon>Tylenchina</taxon>
        <taxon>Panagrolaimomorpha</taxon>
        <taxon>Panagrolaimoidea</taxon>
        <taxon>Panagrolaimidae</taxon>
        <taxon>Panagrellus</taxon>
    </lineage>
</organism>
<keyword evidence="2" id="KW-1185">Reference proteome</keyword>
<evidence type="ECO:0000313" key="3">
    <source>
        <dbReference type="WBParaSite" id="Pan_g10228.t1"/>
    </source>
</evidence>